<feature type="modified residue" description="4-aspartylphosphate" evidence="2">
    <location>
        <position position="88"/>
    </location>
</feature>
<dbReference type="Pfam" id="PF00072">
    <property type="entry name" value="Response_reg"/>
    <property type="match status" value="1"/>
</dbReference>
<accession>G6XH82</accession>
<dbReference type="GO" id="GO:0000160">
    <property type="term" value="P:phosphorelay signal transduction system"/>
    <property type="evidence" value="ECO:0007669"/>
    <property type="project" value="InterPro"/>
</dbReference>
<keyword evidence="6" id="KW-1185">Reference proteome</keyword>
<evidence type="ECO:0000313" key="5">
    <source>
        <dbReference type="EMBL" id="EHH69540.1"/>
    </source>
</evidence>
<comment type="caution">
    <text evidence="5">The sequence shown here is derived from an EMBL/GenBank/DDBJ whole genome shotgun (WGS) entry which is preliminary data.</text>
</comment>
<evidence type="ECO:0000256" key="1">
    <source>
        <dbReference type="ARBA" id="ARBA00022553"/>
    </source>
</evidence>
<evidence type="ECO:0000313" key="6">
    <source>
        <dbReference type="Proteomes" id="UP000004949"/>
    </source>
</evidence>
<keyword evidence="5" id="KW-0418">Kinase</keyword>
<evidence type="ECO:0000259" key="4">
    <source>
        <dbReference type="PROSITE" id="PS50110"/>
    </source>
</evidence>
<sequence>MVFPIYTPKERADTTSGHTGYKAHPVADTPNSPRILVVEDNSDIAQFAAESLMETGYQVTVAQDAVEALDVFKKALSGQQPFNAVFSDVIMPGGPNGLVLAEKITAISPGTPVILTTGYNDEMSLNAPENNSFEVLGKPYQRSELIDRIQAALSHGSRNGQTRRTSDFGHAEE</sequence>
<dbReference type="SUPFAM" id="SSF52172">
    <property type="entry name" value="CheY-like"/>
    <property type="match status" value="1"/>
</dbReference>
<feature type="compositionally biased region" description="Basic and acidic residues" evidence="3">
    <location>
        <begin position="164"/>
        <end position="173"/>
    </location>
</feature>
<dbReference type="InterPro" id="IPR001789">
    <property type="entry name" value="Sig_transdc_resp-reg_receiver"/>
</dbReference>
<organism evidence="5 6">
    <name type="scientific">Gluconobacter morbifer G707</name>
    <dbReference type="NCBI Taxonomy" id="1088869"/>
    <lineage>
        <taxon>Bacteria</taxon>
        <taxon>Pseudomonadati</taxon>
        <taxon>Pseudomonadota</taxon>
        <taxon>Alphaproteobacteria</taxon>
        <taxon>Acetobacterales</taxon>
        <taxon>Acetobacteraceae</taxon>
        <taxon>Gluconobacter</taxon>
    </lineage>
</organism>
<name>G6XH82_9PROT</name>
<dbReference type="OrthoDB" id="9796100at2"/>
<dbReference type="EMBL" id="AGQV01000001">
    <property type="protein sequence ID" value="EHH69540.1"/>
    <property type="molecule type" value="Genomic_DNA"/>
</dbReference>
<dbReference type="STRING" id="1088869.GMO_08480"/>
<dbReference type="eggNOG" id="COG0784">
    <property type="taxonomic scope" value="Bacteria"/>
</dbReference>
<dbReference type="PANTHER" id="PTHR44591">
    <property type="entry name" value="STRESS RESPONSE REGULATOR PROTEIN 1"/>
    <property type="match status" value="1"/>
</dbReference>
<dbReference type="AlphaFoldDB" id="G6XH82"/>
<evidence type="ECO:0000256" key="2">
    <source>
        <dbReference type="PROSITE-ProRule" id="PRU00169"/>
    </source>
</evidence>
<feature type="region of interest" description="Disordered" evidence="3">
    <location>
        <begin position="152"/>
        <end position="173"/>
    </location>
</feature>
<gene>
    <name evidence="5" type="ORF">GMO_08480</name>
</gene>
<dbReference type="SMART" id="SM00448">
    <property type="entry name" value="REC"/>
    <property type="match status" value="1"/>
</dbReference>
<dbReference type="RefSeq" id="WP_008850997.1">
    <property type="nucleotide sequence ID" value="NZ_AGQV01000001.1"/>
</dbReference>
<keyword evidence="1 2" id="KW-0597">Phosphoprotein</keyword>
<dbReference type="PATRIC" id="fig|1088869.3.peg.852"/>
<dbReference type="GO" id="GO:0016301">
    <property type="term" value="F:kinase activity"/>
    <property type="evidence" value="ECO:0007669"/>
    <property type="project" value="UniProtKB-KW"/>
</dbReference>
<protein>
    <submittedName>
        <fullName evidence="5">PAS/PAC sensor hybrid histidine kinase</fullName>
    </submittedName>
</protein>
<dbReference type="InterPro" id="IPR011006">
    <property type="entry name" value="CheY-like_superfamily"/>
</dbReference>
<evidence type="ECO:0000256" key="3">
    <source>
        <dbReference type="SAM" id="MobiDB-lite"/>
    </source>
</evidence>
<reference evidence="5 6" key="1">
    <citation type="submission" date="2011-10" db="EMBL/GenBank/DDBJ databases">
        <title>Genome sequence of Gluconobacter morbifer G707, isolated from Drosophila gut.</title>
        <authorList>
            <person name="Lee W.-J."/>
            <person name="Kim E.-K."/>
        </authorList>
    </citation>
    <scope>NUCLEOTIDE SEQUENCE [LARGE SCALE GENOMIC DNA]</scope>
    <source>
        <strain evidence="5 6">G707</strain>
    </source>
</reference>
<feature type="domain" description="Response regulatory" evidence="4">
    <location>
        <begin position="34"/>
        <end position="153"/>
    </location>
</feature>
<dbReference type="PROSITE" id="PS50110">
    <property type="entry name" value="RESPONSE_REGULATORY"/>
    <property type="match status" value="1"/>
</dbReference>
<dbReference type="InterPro" id="IPR050595">
    <property type="entry name" value="Bact_response_regulator"/>
</dbReference>
<dbReference type="Proteomes" id="UP000004949">
    <property type="component" value="Unassembled WGS sequence"/>
</dbReference>
<dbReference type="Gene3D" id="3.40.50.2300">
    <property type="match status" value="1"/>
</dbReference>
<dbReference type="PANTHER" id="PTHR44591:SF21">
    <property type="entry name" value="TWO-COMPONENT RESPONSE REGULATOR"/>
    <property type="match status" value="1"/>
</dbReference>
<keyword evidence="5" id="KW-0808">Transferase</keyword>
<proteinExistence type="predicted"/>